<dbReference type="GO" id="GO:0000981">
    <property type="term" value="F:DNA-binding transcription factor activity, RNA polymerase II-specific"/>
    <property type="evidence" value="ECO:0007669"/>
    <property type="project" value="InterPro"/>
</dbReference>
<keyword evidence="5" id="KW-1185">Reference proteome</keyword>
<dbReference type="InterPro" id="IPR001138">
    <property type="entry name" value="Zn2Cys6_DnaBD"/>
</dbReference>
<evidence type="ECO:0000313" key="4">
    <source>
        <dbReference type="EMBL" id="KAF0319390.1"/>
    </source>
</evidence>
<dbReference type="Gene3D" id="4.10.240.10">
    <property type="entry name" value="Zn(2)-C6 fungal-type DNA-binding domain"/>
    <property type="match status" value="1"/>
</dbReference>
<dbReference type="InterPro" id="IPR053178">
    <property type="entry name" value="Osmoadaptation_assoc"/>
</dbReference>
<evidence type="ECO:0000259" key="3">
    <source>
        <dbReference type="PROSITE" id="PS50048"/>
    </source>
</evidence>
<dbReference type="PANTHER" id="PTHR38111:SF2">
    <property type="entry name" value="FINGER DOMAIN PROTEIN, PUTATIVE (AFU_ORTHOLOGUE AFUA_1G01560)-RELATED"/>
    <property type="match status" value="1"/>
</dbReference>
<proteinExistence type="predicted"/>
<evidence type="ECO:0000256" key="1">
    <source>
        <dbReference type="ARBA" id="ARBA00023242"/>
    </source>
</evidence>
<keyword evidence="1" id="KW-0539">Nucleus</keyword>
<dbReference type="GO" id="GO:0008270">
    <property type="term" value="F:zinc ion binding"/>
    <property type="evidence" value="ECO:0007669"/>
    <property type="project" value="InterPro"/>
</dbReference>
<dbReference type="SUPFAM" id="SSF57701">
    <property type="entry name" value="Zn2/Cys6 DNA-binding domain"/>
    <property type="match status" value="1"/>
</dbReference>
<evidence type="ECO:0000256" key="2">
    <source>
        <dbReference type="SAM" id="MobiDB-lite"/>
    </source>
</evidence>
<dbReference type="PROSITE" id="PS50048">
    <property type="entry name" value="ZN2_CY6_FUNGAL_2"/>
    <property type="match status" value="1"/>
</dbReference>
<evidence type="ECO:0000313" key="5">
    <source>
        <dbReference type="Proteomes" id="UP000434172"/>
    </source>
</evidence>
<reference evidence="4 5" key="1">
    <citation type="submission" date="2019-12" db="EMBL/GenBank/DDBJ databases">
        <title>A genome sequence resource for the geographically widespread anthracnose pathogen Colletotrichum asianum.</title>
        <authorList>
            <person name="Meng Y."/>
        </authorList>
    </citation>
    <scope>NUCLEOTIDE SEQUENCE [LARGE SCALE GENOMIC DNA]</scope>
    <source>
        <strain evidence="4 5">ICMP 18580</strain>
    </source>
</reference>
<dbReference type="Proteomes" id="UP000434172">
    <property type="component" value="Unassembled WGS sequence"/>
</dbReference>
<protein>
    <submittedName>
        <fullName evidence="4">C6 finger domain-containing protein</fullName>
    </submittedName>
</protein>
<comment type="caution">
    <text evidence="4">The sequence shown here is derived from an EMBL/GenBank/DDBJ whole genome shotgun (WGS) entry which is preliminary data.</text>
</comment>
<dbReference type="PROSITE" id="PS00463">
    <property type="entry name" value="ZN2_CY6_FUNGAL_1"/>
    <property type="match status" value="1"/>
</dbReference>
<gene>
    <name evidence="4" type="ORF">GQ607_013358</name>
</gene>
<organism evidence="4 5">
    <name type="scientific">Colletotrichum asianum</name>
    <dbReference type="NCBI Taxonomy" id="702518"/>
    <lineage>
        <taxon>Eukaryota</taxon>
        <taxon>Fungi</taxon>
        <taxon>Dikarya</taxon>
        <taxon>Ascomycota</taxon>
        <taxon>Pezizomycotina</taxon>
        <taxon>Sordariomycetes</taxon>
        <taxon>Hypocreomycetidae</taxon>
        <taxon>Glomerellales</taxon>
        <taxon>Glomerellaceae</taxon>
        <taxon>Colletotrichum</taxon>
        <taxon>Colletotrichum gloeosporioides species complex</taxon>
    </lineage>
</organism>
<dbReference type="SMART" id="SM00066">
    <property type="entry name" value="GAL4"/>
    <property type="match status" value="1"/>
</dbReference>
<sequence>MVGVGGRSKACDNCRRRRVKCDLTTPECNRCFKAKLKCGGIRGFSFIQYSGSNCPDSAPVKTSLPSPPSPRRSAVASPEQPAVMTTAISAAYMIPLRFLEPSLMPTAMDDIFVTYTHKHLLRESEDIVVKPGTDRTITGKCFVALATTMLGLDNRQRPVVQRGLRKYGTALKALNNALGDPKGSRSFDVLEAVIVMALFELLVGDREDGWIGHARGFEQLLKVRGPESMQELPCVIILERARSSIIFAALVTHTGTILSRPEWKSIPWLQHPERKDPLQLLIDIVADCPEIFVKRDEMLVGQMGAPDLTALISLRSQARSVLQDLEAWEKSWASTALSRWTEVASPKTTPTHADQQGGRKPIWATVLKYHSLYDASISTTFNGALILVMMFIQGLNLLLQDLEQSGLLIKRMYSSAITICRSVDFHLERLRDVSSSSILFPMRMAYEVVGKTDKDIGAWLAYQLKIISSGPSGRWAMADHLLEMKAASTLSSGDVIETA</sequence>
<name>A0A8H3ZPV3_9PEZI</name>
<feature type="domain" description="Zn(2)-C6 fungal-type" evidence="3">
    <location>
        <begin position="10"/>
        <end position="38"/>
    </location>
</feature>
<accession>A0A8H3ZPV3</accession>
<dbReference type="PANTHER" id="PTHR38111">
    <property type="entry name" value="ZN(2)-C6 FUNGAL-TYPE DOMAIN-CONTAINING PROTEIN-RELATED"/>
    <property type="match status" value="1"/>
</dbReference>
<dbReference type="InterPro" id="IPR036864">
    <property type="entry name" value="Zn2-C6_fun-type_DNA-bd_sf"/>
</dbReference>
<dbReference type="Pfam" id="PF00172">
    <property type="entry name" value="Zn_clus"/>
    <property type="match status" value="1"/>
</dbReference>
<dbReference type="OrthoDB" id="5126878at2759"/>
<dbReference type="EMBL" id="WOWK01000096">
    <property type="protein sequence ID" value="KAF0319390.1"/>
    <property type="molecule type" value="Genomic_DNA"/>
</dbReference>
<dbReference type="CDD" id="cd00067">
    <property type="entry name" value="GAL4"/>
    <property type="match status" value="1"/>
</dbReference>
<dbReference type="AlphaFoldDB" id="A0A8H3ZPV3"/>
<feature type="region of interest" description="Disordered" evidence="2">
    <location>
        <begin position="58"/>
        <end position="78"/>
    </location>
</feature>